<proteinExistence type="predicted"/>
<dbReference type="EMBL" id="JARBDR010000657">
    <property type="protein sequence ID" value="KAJ8309061.1"/>
    <property type="molecule type" value="Genomic_DNA"/>
</dbReference>
<evidence type="ECO:0000313" key="2">
    <source>
        <dbReference type="EMBL" id="KAJ8309061.1"/>
    </source>
</evidence>
<dbReference type="InterPro" id="IPR000299">
    <property type="entry name" value="FERM_domain"/>
</dbReference>
<dbReference type="PROSITE" id="PS50057">
    <property type="entry name" value="FERM_3"/>
    <property type="match status" value="1"/>
</dbReference>
<name>A0ABQ9EXL8_TEGGR</name>
<protein>
    <recommendedName>
        <fullName evidence="1">FERM domain-containing protein</fullName>
    </recommendedName>
</protein>
<feature type="domain" description="FERM" evidence="1">
    <location>
        <begin position="1"/>
        <end position="101"/>
    </location>
</feature>
<sequence>MPRDIRTSIRVEDIVVAHKSVLDLTPNQAILAFIELLKKWDLFGSTVFEVSNYVASYDFREVLHSSPSINSIMIVVGHVAKGNKYMFHTNQVCQSCITKSY</sequence>
<gene>
    <name evidence="2" type="ORF">KUTeg_013935</name>
</gene>
<evidence type="ECO:0000259" key="1">
    <source>
        <dbReference type="PROSITE" id="PS50057"/>
    </source>
</evidence>
<reference evidence="2 3" key="1">
    <citation type="submission" date="2022-12" db="EMBL/GenBank/DDBJ databases">
        <title>Chromosome-level genome of Tegillarca granosa.</title>
        <authorList>
            <person name="Kim J."/>
        </authorList>
    </citation>
    <scope>NUCLEOTIDE SEQUENCE [LARGE SCALE GENOMIC DNA]</scope>
    <source>
        <strain evidence="2">Teg-2019</strain>
        <tissue evidence="2">Adductor muscle</tissue>
    </source>
</reference>
<comment type="caution">
    <text evidence="2">The sequence shown here is derived from an EMBL/GenBank/DDBJ whole genome shotgun (WGS) entry which is preliminary data.</text>
</comment>
<accession>A0ABQ9EXL8</accession>
<evidence type="ECO:0000313" key="3">
    <source>
        <dbReference type="Proteomes" id="UP001217089"/>
    </source>
</evidence>
<keyword evidence="3" id="KW-1185">Reference proteome</keyword>
<dbReference type="Proteomes" id="UP001217089">
    <property type="component" value="Unassembled WGS sequence"/>
</dbReference>
<organism evidence="2 3">
    <name type="scientific">Tegillarca granosa</name>
    <name type="common">Malaysian cockle</name>
    <name type="synonym">Anadara granosa</name>
    <dbReference type="NCBI Taxonomy" id="220873"/>
    <lineage>
        <taxon>Eukaryota</taxon>
        <taxon>Metazoa</taxon>
        <taxon>Spiralia</taxon>
        <taxon>Lophotrochozoa</taxon>
        <taxon>Mollusca</taxon>
        <taxon>Bivalvia</taxon>
        <taxon>Autobranchia</taxon>
        <taxon>Pteriomorphia</taxon>
        <taxon>Arcoida</taxon>
        <taxon>Arcoidea</taxon>
        <taxon>Arcidae</taxon>
        <taxon>Tegillarca</taxon>
    </lineage>
</organism>